<name>A0A6A5RRT9_9PLEO</name>
<organism evidence="3 4">
    <name type="scientific">Didymella exigua CBS 183.55</name>
    <dbReference type="NCBI Taxonomy" id="1150837"/>
    <lineage>
        <taxon>Eukaryota</taxon>
        <taxon>Fungi</taxon>
        <taxon>Dikarya</taxon>
        <taxon>Ascomycota</taxon>
        <taxon>Pezizomycotina</taxon>
        <taxon>Dothideomycetes</taxon>
        <taxon>Pleosporomycetidae</taxon>
        <taxon>Pleosporales</taxon>
        <taxon>Pleosporineae</taxon>
        <taxon>Didymellaceae</taxon>
        <taxon>Didymella</taxon>
    </lineage>
</organism>
<gene>
    <name evidence="3" type="ORF">M421DRAFT_99708</name>
</gene>
<keyword evidence="4" id="KW-1185">Reference proteome</keyword>
<dbReference type="EMBL" id="ML978963">
    <property type="protein sequence ID" value="KAF1930339.1"/>
    <property type="molecule type" value="Genomic_DNA"/>
</dbReference>
<feature type="chain" id="PRO_5025670969" evidence="1">
    <location>
        <begin position="22"/>
        <end position="310"/>
    </location>
</feature>
<accession>A0A6A5RRT9</accession>
<dbReference type="GO" id="GO:0009277">
    <property type="term" value="C:fungal-type cell wall"/>
    <property type="evidence" value="ECO:0007669"/>
    <property type="project" value="TreeGrafter"/>
</dbReference>
<protein>
    <submittedName>
        <fullName evidence="3">Glycoside hydrolase family 128 protein</fullName>
    </submittedName>
</protein>
<dbReference type="Pfam" id="PF11790">
    <property type="entry name" value="Glyco_hydro_cc"/>
    <property type="match status" value="1"/>
</dbReference>
<evidence type="ECO:0000259" key="2">
    <source>
        <dbReference type="Pfam" id="PF11790"/>
    </source>
</evidence>
<dbReference type="GO" id="GO:0016787">
    <property type="term" value="F:hydrolase activity"/>
    <property type="evidence" value="ECO:0007669"/>
    <property type="project" value="UniProtKB-KW"/>
</dbReference>
<dbReference type="InterPro" id="IPR017853">
    <property type="entry name" value="GH"/>
</dbReference>
<dbReference type="PANTHER" id="PTHR34154:SF3">
    <property type="entry name" value="ALKALI-SENSITIVE LINKAGE PROTEIN 1"/>
    <property type="match status" value="1"/>
</dbReference>
<dbReference type="GeneID" id="54356453"/>
<dbReference type="Gene3D" id="3.20.20.80">
    <property type="entry name" value="Glycosidases"/>
    <property type="match status" value="1"/>
</dbReference>
<feature type="domain" description="Asl1-like glycosyl hydrolase catalytic" evidence="2">
    <location>
        <begin position="40"/>
        <end position="271"/>
    </location>
</feature>
<dbReference type="SUPFAM" id="SSF51445">
    <property type="entry name" value="(Trans)glycosidases"/>
    <property type="match status" value="1"/>
</dbReference>
<feature type="signal peptide" evidence="1">
    <location>
        <begin position="1"/>
        <end position="21"/>
    </location>
</feature>
<reference evidence="3" key="1">
    <citation type="journal article" date="2020" name="Stud. Mycol.">
        <title>101 Dothideomycetes genomes: a test case for predicting lifestyles and emergence of pathogens.</title>
        <authorList>
            <person name="Haridas S."/>
            <person name="Albert R."/>
            <person name="Binder M."/>
            <person name="Bloem J."/>
            <person name="Labutti K."/>
            <person name="Salamov A."/>
            <person name="Andreopoulos B."/>
            <person name="Baker S."/>
            <person name="Barry K."/>
            <person name="Bills G."/>
            <person name="Bluhm B."/>
            <person name="Cannon C."/>
            <person name="Castanera R."/>
            <person name="Culley D."/>
            <person name="Daum C."/>
            <person name="Ezra D."/>
            <person name="Gonzalez J."/>
            <person name="Henrissat B."/>
            <person name="Kuo A."/>
            <person name="Liang C."/>
            <person name="Lipzen A."/>
            <person name="Lutzoni F."/>
            <person name="Magnuson J."/>
            <person name="Mondo S."/>
            <person name="Nolan M."/>
            <person name="Ohm R."/>
            <person name="Pangilinan J."/>
            <person name="Park H.-J."/>
            <person name="Ramirez L."/>
            <person name="Alfaro M."/>
            <person name="Sun H."/>
            <person name="Tritt A."/>
            <person name="Yoshinaga Y."/>
            <person name="Zwiers L.-H."/>
            <person name="Turgeon B."/>
            <person name="Goodwin S."/>
            <person name="Spatafora J."/>
            <person name="Crous P."/>
            <person name="Grigoriev I."/>
        </authorList>
    </citation>
    <scope>NUCLEOTIDE SEQUENCE</scope>
    <source>
        <strain evidence="3">CBS 183.55</strain>
    </source>
</reference>
<proteinExistence type="predicted"/>
<dbReference type="PANTHER" id="PTHR34154">
    <property type="entry name" value="ALKALI-SENSITIVE LINKAGE PROTEIN 1"/>
    <property type="match status" value="1"/>
</dbReference>
<dbReference type="GO" id="GO:0071966">
    <property type="term" value="P:fungal-type cell wall polysaccharide metabolic process"/>
    <property type="evidence" value="ECO:0007669"/>
    <property type="project" value="TreeGrafter"/>
</dbReference>
<dbReference type="InterPro" id="IPR024655">
    <property type="entry name" value="Asl1_glyco_hydro_catalytic"/>
</dbReference>
<dbReference type="Proteomes" id="UP000800082">
    <property type="component" value="Unassembled WGS sequence"/>
</dbReference>
<dbReference type="FunFam" id="3.20.20.80:FF:000207">
    <property type="entry name" value="Glycoside hydrolase family 128 protein"/>
    <property type="match status" value="1"/>
</dbReference>
<dbReference type="AlphaFoldDB" id="A0A6A5RRT9"/>
<evidence type="ECO:0000313" key="3">
    <source>
        <dbReference type="EMBL" id="KAF1930339.1"/>
    </source>
</evidence>
<keyword evidence="3" id="KW-0378">Hydrolase</keyword>
<evidence type="ECO:0000313" key="4">
    <source>
        <dbReference type="Proteomes" id="UP000800082"/>
    </source>
</evidence>
<keyword evidence="1" id="KW-0732">Signal</keyword>
<dbReference type="RefSeq" id="XP_033450587.1">
    <property type="nucleotide sequence ID" value="XM_033598786.1"/>
</dbReference>
<evidence type="ECO:0000256" key="1">
    <source>
        <dbReference type="SAM" id="SignalP"/>
    </source>
</evidence>
<dbReference type="OrthoDB" id="43654at2759"/>
<dbReference type="InterPro" id="IPR053183">
    <property type="entry name" value="ASL1"/>
</dbReference>
<sequence>MRSTTLSAVAGLAILAPFTAAQSTSPKRGLCYVPSNKFPGDDSIWMQGDLTWYYNYKAQPSDAYKNNNNLQFVPMLWGASDSDTGTPFYDSVKSQIDGGANISYVLGFNEPDGPHSTGGSALPVDLAAARWKAEIEPLKKLGVKVGAPAVTGAASGWAWLQNWFTACDGGCTPDFIPVHWYGNFEGMASHIGQVMATYPNMTVWVTEYGFPGQELKATQEFYNMSKNAMDGWDNLTHYSYFGAFRSDVSNVGPNAAMLTQDGKLTDIGSWYMGGVSTNNIPKGLGGRIETIGMDSRVFVAIGVPAGIFWA</sequence>